<dbReference type="AlphaFoldDB" id="A0A1E1IYM3"/>
<reference evidence="3" key="1">
    <citation type="submission" date="2012-08" db="EMBL/GenBank/DDBJ databases">
        <title>Comparative genomics of metastatic and non-metastatic Leishmania guyanensis provides insights into polygenic factors involved in Leishmania RNA virus infection.</title>
        <authorList>
            <person name="Smith D."/>
            <person name="Hertz-Fowler C."/>
            <person name="Martin R."/>
            <person name="Dickens N."/>
            <person name="Fasel N."/>
            <person name="Falquet L."/>
            <person name="Beverley S."/>
            <person name="Zangger H."/>
            <person name="Calderon-Copete S."/>
            <person name="Mottram J."/>
            <person name="Xenarios I."/>
        </authorList>
    </citation>
    <scope>NUCLEOTIDE SEQUENCE</scope>
    <source>
        <strain evidence="3">MHOM/BR/75/M4147/SSU:IR2SAT-LUC</strain>
    </source>
</reference>
<gene>
    <name evidence="3" type="primary">LgM4147LRVhigh.26.01250.01150</name>
    <name evidence="3" type="ORF">BN36_2639120</name>
</gene>
<dbReference type="PRINTS" id="PR00625">
    <property type="entry name" value="JDOMAIN"/>
</dbReference>
<dbReference type="FunFam" id="1.10.287.110:FF:000228">
    <property type="entry name" value="Chaperone protein DNAJ, putative"/>
    <property type="match status" value="1"/>
</dbReference>
<dbReference type="PANTHER" id="PTHR44094:SF7">
    <property type="entry name" value="PROTEIN DNAJ, PUTATIVE-RELATED"/>
    <property type="match status" value="1"/>
</dbReference>
<dbReference type="SUPFAM" id="SSF46565">
    <property type="entry name" value="Chaperone J-domain"/>
    <property type="match status" value="1"/>
</dbReference>
<feature type="transmembrane region" description="Helical" evidence="1">
    <location>
        <begin position="163"/>
        <end position="185"/>
    </location>
</feature>
<dbReference type="SMART" id="SM00271">
    <property type="entry name" value="DnaJ"/>
    <property type="match status" value="1"/>
</dbReference>
<protein>
    <recommendedName>
        <fullName evidence="2">J domain-containing protein</fullName>
    </recommendedName>
</protein>
<name>A0A1E1IYM3_LEIGU</name>
<evidence type="ECO:0000256" key="1">
    <source>
        <dbReference type="SAM" id="Phobius"/>
    </source>
</evidence>
<evidence type="ECO:0000259" key="2">
    <source>
        <dbReference type="PROSITE" id="PS50076"/>
    </source>
</evidence>
<dbReference type="InterPro" id="IPR036869">
    <property type="entry name" value="J_dom_sf"/>
</dbReference>
<evidence type="ECO:0000313" key="3">
    <source>
        <dbReference type="EMBL" id="CCM16405.1"/>
    </source>
</evidence>
<organism evidence="3">
    <name type="scientific">Leishmania guyanensis</name>
    <dbReference type="NCBI Taxonomy" id="5670"/>
    <lineage>
        <taxon>Eukaryota</taxon>
        <taxon>Discoba</taxon>
        <taxon>Euglenozoa</taxon>
        <taxon>Kinetoplastea</taxon>
        <taxon>Metakinetoplastina</taxon>
        <taxon>Trypanosomatida</taxon>
        <taxon>Trypanosomatidae</taxon>
        <taxon>Leishmaniinae</taxon>
        <taxon>Leishmania</taxon>
        <taxon>Leishmania guyanensis species complex</taxon>
    </lineage>
</organism>
<sequence length="668" mass="73116">MLSTRLFCIVLLRETMSRLTMRRFVLQNIIAVAARCPSTTVASAVVAVMAGDTEPASTTAASSSSSAVSWLQRMLVKKHASSTSTSSSHFALVTAAEMEWIRRRRREDAEESRIVLATCPSRSMLRGIGGGVLNTVVGFVVSPLVFLAITLERMRLGSSVSALCTAPCYGLVWGGLFLACAQYAAVQQVALSSYYSCVAAPLYYCVNRRPMAGVAASASISAPRARAWMWNGLSCCFEAPQGMPNARHPLLQLYDDPSVLRERAMKRASRRDKDKIKSNAMYSGKDKMSGVGGVADDDYYGLLGVPTDATQRQIKAAYNQKVLHIHPDRNPSPDAGQQFDRVTKAYRVLSNQQKRRKFDLGGAKGVDDTGSKKREAVRALFGGEEVHRVAGDVFISAFSQRVIDGLDYTSEELAVLRQRMYEQCRDELLKNYLVHYDAAATASETAAAGRKAADATKSSGNCGGPWKDGALATQLRKILSTGLAKEVLHTIGHEYKRAIAYHDMERARLSSSGETGASNRGASPSLLSDVAAGCSKSVSLPNLMAARAQFYLKTVSPHRWQVQRQKFRHLSAVRSRTFKDSEAMVDLAWYTSVEELEATASTVALALLYDPKLPAAEAARRRDALEALADTFILYGQPYKGANQATMNQLMSSMRAYQQQQQREKDTQ</sequence>
<feature type="domain" description="J" evidence="2">
    <location>
        <begin position="298"/>
        <end position="362"/>
    </location>
</feature>
<dbReference type="EMBL" id="CALQ01001054">
    <property type="protein sequence ID" value="CCM16405.1"/>
    <property type="molecule type" value="Genomic_DNA"/>
</dbReference>
<keyword evidence="1" id="KW-0812">Transmembrane</keyword>
<dbReference type="PANTHER" id="PTHR44094">
    <property type="entry name" value="DNAJ HEAT SHOCK N-TERMINAL DOMAIN-CONTAINING PROTEIN"/>
    <property type="match status" value="1"/>
</dbReference>
<feature type="transmembrane region" description="Helical" evidence="1">
    <location>
        <begin position="128"/>
        <end position="151"/>
    </location>
</feature>
<proteinExistence type="predicted"/>
<dbReference type="InterPro" id="IPR001623">
    <property type="entry name" value="DnaJ_domain"/>
</dbReference>
<dbReference type="InterPro" id="IPR052423">
    <property type="entry name" value="EMIR"/>
</dbReference>
<dbReference type="Gene3D" id="1.10.287.110">
    <property type="entry name" value="DnaJ domain"/>
    <property type="match status" value="1"/>
</dbReference>
<keyword evidence="1" id="KW-0472">Membrane</keyword>
<accession>A0A1E1IYM3</accession>
<keyword evidence="1" id="KW-1133">Transmembrane helix</keyword>
<dbReference type="Pfam" id="PF00226">
    <property type="entry name" value="DnaJ"/>
    <property type="match status" value="1"/>
</dbReference>
<dbReference type="PROSITE" id="PS50076">
    <property type="entry name" value="DNAJ_2"/>
    <property type="match status" value="1"/>
</dbReference>
<dbReference type="CDD" id="cd06257">
    <property type="entry name" value="DnaJ"/>
    <property type="match status" value="1"/>
</dbReference>